<sequence>MIRMPLMAPPCCRINKEFDRVYGGGWQRVVASKSQGLSFTSNWSLLNSSS</sequence>
<name>A0A9K3JQR2_HELAN</name>
<protein>
    <submittedName>
        <fullName evidence="1">Uncharacterized protein</fullName>
    </submittedName>
</protein>
<reference evidence="1" key="1">
    <citation type="journal article" date="2017" name="Nature">
        <title>The sunflower genome provides insights into oil metabolism, flowering and Asterid evolution.</title>
        <authorList>
            <person name="Badouin H."/>
            <person name="Gouzy J."/>
            <person name="Grassa C.J."/>
            <person name="Murat F."/>
            <person name="Staton S.E."/>
            <person name="Cottret L."/>
            <person name="Lelandais-Briere C."/>
            <person name="Owens G.L."/>
            <person name="Carrere S."/>
            <person name="Mayjonade B."/>
            <person name="Legrand L."/>
            <person name="Gill N."/>
            <person name="Kane N.C."/>
            <person name="Bowers J.E."/>
            <person name="Hubner S."/>
            <person name="Bellec A."/>
            <person name="Berard A."/>
            <person name="Berges H."/>
            <person name="Blanchet N."/>
            <person name="Boniface M.C."/>
            <person name="Brunel D."/>
            <person name="Catrice O."/>
            <person name="Chaidir N."/>
            <person name="Claudel C."/>
            <person name="Donnadieu C."/>
            <person name="Faraut T."/>
            <person name="Fievet G."/>
            <person name="Helmstetter N."/>
            <person name="King M."/>
            <person name="Knapp S.J."/>
            <person name="Lai Z."/>
            <person name="Le Paslier M.C."/>
            <person name="Lippi Y."/>
            <person name="Lorenzon L."/>
            <person name="Mandel J.R."/>
            <person name="Marage G."/>
            <person name="Marchand G."/>
            <person name="Marquand E."/>
            <person name="Bret-Mestries E."/>
            <person name="Morien E."/>
            <person name="Nambeesan S."/>
            <person name="Nguyen T."/>
            <person name="Pegot-Espagnet P."/>
            <person name="Pouilly N."/>
            <person name="Raftis F."/>
            <person name="Sallet E."/>
            <person name="Schiex T."/>
            <person name="Thomas J."/>
            <person name="Vandecasteele C."/>
            <person name="Vares D."/>
            <person name="Vear F."/>
            <person name="Vautrin S."/>
            <person name="Crespi M."/>
            <person name="Mangin B."/>
            <person name="Burke J.M."/>
            <person name="Salse J."/>
            <person name="Munos S."/>
            <person name="Vincourt P."/>
            <person name="Rieseberg L.H."/>
            <person name="Langlade N.B."/>
        </authorList>
    </citation>
    <scope>NUCLEOTIDE SEQUENCE</scope>
    <source>
        <tissue evidence="1">Leaves</tissue>
    </source>
</reference>
<keyword evidence="2" id="KW-1185">Reference proteome</keyword>
<dbReference type="Gramene" id="mRNA:HanXRQr2_Chr02g0071331">
    <property type="protein sequence ID" value="mRNA:HanXRQr2_Chr02g0071331"/>
    <property type="gene ID" value="HanXRQr2_Chr02g0071331"/>
</dbReference>
<gene>
    <name evidence="1" type="ORF">HanXRQr2_Chr02g0071331</name>
</gene>
<evidence type="ECO:0000313" key="2">
    <source>
        <dbReference type="Proteomes" id="UP000215914"/>
    </source>
</evidence>
<comment type="caution">
    <text evidence="1">The sequence shown here is derived from an EMBL/GenBank/DDBJ whole genome shotgun (WGS) entry which is preliminary data.</text>
</comment>
<accession>A0A9K3JQR2</accession>
<proteinExistence type="predicted"/>
<dbReference type="AlphaFoldDB" id="A0A9K3JQR2"/>
<dbReference type="EMBL" id="MNCJ02000317">
    <property type="protein sequence ID" value="KAF5818892.1"/>
    <property type="molecule type" value="Genomic_DNA"/>
</dbReference>
<evidence type="ECO:0000313" key="1">
    <source>
        <dbReference type="EMBL" id="KAF5818892.1"/>
    </source>
</evidence>
<dbReference type="Proteomes" id="UP000215914">
    <property type="component" value="Unassembled WGS sequence"/>
</dbReference>
<reference evidence="1" key="2">
    <citation type="submission" date="2020-06" db="EMBL/GenBank/DDBJ databases">
        <title>Helianthus annuus Genome sequencing and assembly Release 2.</title>
        <authorList>
            <person name="Gouzy J."/>
            <person name="Langlade N."/>
            <person name="Munos S."/>
        </authorList>
    </citation>
    <scope>NUCLEOTIDE SEQUENCE</scope>
    <source>
        <tissue evidence="1">Leaves</tissue>
    </source>
</reference>
<organism evidence="1 2">
    <name type="scientific">Helianthus annuus</name>
    <name type="common">Common sunflower</name>
    <dbReference type="NCBI Taxonomy" id="4232"/>
    <lineage>
        <taxon>Eukaryota</taxon>
        <taxon>Viridiplantae</taxon>
        <taxon>Streptophyta</taxon>
        <taxon>Embryophyta</taxon>
        <taxon>Tracheophyta</taxon>
        <taxon>Spermatophyta</taxon>
        <taxon>Magnoliopsida</taxon>
        <taxon>eudicotyledons</taxon>
        <taxon>Gunneridae</taxon>
        <taxon>Pentapetalae</taxon>
        <taxon>asterids</taxon>
        <taxon>campanulids</taxon>
        <taxon>Asterales</taxon>
        <taxon>Asteraceae</taxon>
        <taxon>Asteroideae</taxon>
        <taxon>Heliantheae alliance</taxon>
        <taxon>Heliantheae</taxon>
        <taxon>Helianthus</taxon>
    </lineage>
</organism>